<dbReference type="EMBL" id="BPQB01000002">
    <property type="protein sequence ID" value="GJE85101.1"/>
    <property type="molecule type" value="Genomic_DNA"/>
</dbReference>
<accession>A0A9P3FYT6</accession>
<gene>
    <name evidence="1" type="ORF">PsYK624_011780</name>
</gene>
<evidence type="ECO:0000313" key="1">
    <source>
        <dbReference type="EMBL" id="GJE85101.1"/>
    </source>
</evidence>
<reference evidence="1 2" key="1">
    <citation type="submission" date="2021-08" db="EMBL/GenBank/DDBJ databases">
        <title>Draft Genome Sequence of Phanerochaete sordida strain YK-624.</title>
        <authorList>
            <person name="Mori T."/>
            <person name="Dohra H."/>
            <person name="Suzuki T."/>
            <person name="Kawagishi H."/>
            <person name="Hirai H."/>
        </authorList>
    </citation>
    <scope>NUCLEOTIDE SEQUENCE [LARGE SCALE GENOMIC DNA]</scope>
    <source>
        <strain evidence="1 2">YK-624</strain>
    </source>
</reference>
<proteinExistence type="predicted"/>
<dbReference type="OrthoDB" id="2795925at2759"/>
<evidence type="ECO:0000313" key="2">
    <source>
        <dbReference type="Proteomes" id="UP000703269"/>
    </source>
</evidence>
<protein>
    <submittedName>
        <fullName evidence="1">Uncharacterized protein</fullName>
    </submittedName>
</protein>
<organism evidence="1 2">
    <name type="scientific">Phanerochaete sordida</name>
    <dbReference type="NCBI Taxonomy" id="48140"/>
    <lineage>
        <taxon>Eukaryota</taxon>
        <taxon>Fungi</taxon>
        <taxon>Dikarya</taxon>
        <taxon>Basidiomycota</taxon>
        <taxon>Agaricomycotina</taxon>
        <taxon>Agaricomycetes</taxon>
        <taxon>Polyporales</taxon>
        <taxon>Phanerochaetaceae</taxon>
        <taxon>Phanerochaete</taxon>
    </lineage>
</organism>
<dbReference type="AlphaFoldDB" id="A0A9P3FYT6"/>
<comment type="caution">
    <text evidence="1">The sequence shown here is derived from an EMBL/GenBank/DDBJ whole genome shotgun (WGS) entry which is preliminary data.</text>
</comment>
<sequence>MAMPRWRGLHHFSGGILLVDFTDGSKYQDLSKILVFAACNAMNVDQSTAGYMLLGLIRKYIECDMYLGLEVQTEDTLQKLDQAIVNFGDALESFRDLYDNLRPDKEKAKSWDFPKMHAQKHGVPDIKAKGVIQHMSTRLSEKVHGPIRKWVVTKIDHLFLCSSAIRHRLDDWAEILKEFEDSKMFVSPSTRELFQFDSRYLGAREKPVSCRSLEARPDEAFKNFRARLLRTLKAIYTGRGSAVVPALDADALSIVECRLVEVDYESVITWRAAKDLLRCSPSFYNEPRYDSIMFHDFENTTALAQLVFPFVVQLDSGEREPMLLIQPTTEEKRRDMDRDLGLYPYLMKTRDKCRIIPLISLIRGAVLYKDASRTSHYFAVDTLDSDMFIRMKSVFRKE</sequence>
<name>A0A9P3FYT6_9APHY</name>
<keyword evidence="2" id="KW-1185">Reference proteome</keyword>
<dbReference type="Proteomes" id="UP000703269">
    <property type="component" value="Unassembled WGS sequence"/>
</dbReference>